<evidence type="ECO:0000313" key="1">
    <source>
        <dbReference type="EMBL" id="GMI90067.1"/>
    </source>
</evidence>
<comment type="caution">
    <text evidence="1">The sequence shown here is derived from an EMBL/GenBank/DDBJ whole genome shotgun (WGS) entry which is preliminary data.</text>
</comment>
<evidence type="ECO:0000313" key="2">
    <source>
        <dbReference type="Proteomes" id="UP001165190"/>
    </source>
</evidence>
<dbReference type="AlphaFoldDB" id="A0A9W7I754"/>
<dbReference type="InterPro" id="IPR043502">
    <property type="entry name" value="DNA/RNA_pol_sf"/>
</dbReference>
<dbReference type="CDD" id="cd09272">
    <property type="entry name" value="RNase_HI_RT_Ty1"/>
    <property type="match status" value="1"/>
</dbReference>
<dbReference type="OrthoDB" id="999640at2759"/>
<dbReference type="PANTHER" id="PTHR11439:SF467">
    <property type="entry name" value="INTEGRASE CATALYTIC DOMAIN-CONTAINING PROTEIN"/>
    <property type="match status" value="1"/>
</dbReference>
<dbReference type="GO" id="GO:0016301">
    <property type="term" value="F:kinase activity"/>
    <property type="evidence" value="ECO:0007669"/>
    <property type="project" value="UniProtKB-KW"/>
</dbReference>
<gene>
    <name evidence="1" type="ORF">HRI_002676000</name>
</gene>
<dbReference type="EMBL" id="BSYR01000024">
    <property type="protein sequence ID" value="GMI90067.1"/>
    <property type="molecule type" value="Genomic_DNA"/>
</dbReference>
<keyword evidence="2" id="KW-1185">Reference proteome</keyword>
<organism evidence="1 2">
    <name type="scientific">Hibiscus trionum</name>
    <name type="common">Flower of an hour</name>
    <dbReference type="NCBI Taxonomy" id="183268"/>
    <lineage>
        <taxon>Eukaryota</taxon>
        <taxon>Viridiplantae</taxon>
        <taxon>Streptophyta</taxon>
        <taxon>Embryophyta</taxon>
        <taxon>Tracheophyta</taxon>
        <taxon>Spermatophyta</taxon>
        <taxon>Magnoliopsida</taxon>
        <taxon>eudicotyledons</taxon>
        <taxon>Gunneridae</taxon>
        <taxon>Pentapetalae</taxon>
        <taxon>rosids</taxon>
        <taxon>malvids</taxon>
        <taxon>Malvales</taxon>
        <taxon>Malvaceae</taxon>
        <taxon>Malvoideae</taxon>
        <taxon>Hibiscus</taxon>
    </lineage>
</organism>
<dbReference type="Proteomes" id="UP001165190">
    <property type="component" value="Unassembled WGS sequence"/>
</dbReference>
<protein>
    <submittedName>
        <fullName evidence="1">Cysteine-rich RLK (RECEPTOR-like protein kinase) 8</fullName>
    </submittedName>
</protein>
<dbReference type="SUPFAM" id="SSF56672">
    <property type="entry name" value="DNA/RNA polymerases"/>
    <property type="match status" value="1"/>
</dbReference>
<keyword evidence="1" id="KW-0808">Transferase</keyword>
<keyword evidence="1" id="KW-0418">Kinase</keyword>
<sequence>MVTSPSLSLNDGDPFEDCTLYRQVVGTLQHICTTRPDIQYSVNKVSQYMQNPRDKHWKAVKRIIRYLKGTIEHGLFFSNNSSTNILVGYTDSDWGTNVDDKRSTGGHCLFLGGNLVSWCSKKQSVVSRSSTEAEFRSLTDSMCDSMWVKSLLTELNIQLSKTPVIWCDNTSAIAHSANPVHHAKLKHVELDLSFVRENVTEGSFQVNYVPASEQIADVFTKPLSAAFFLHLRQKLRVYSPVELQLQVNNILS</sequence>
<name>A0A9W7I754_HIBTR</name>
<reference evidence="1" key="1">
    <citation type="submission" date="2023-05" db="EMBL/GenBank/DDBJ databases">
        <title>Genome and transcriptome analyses reveal genes involved in the formation of fine ridges on petal epidermal cells in Hibiscus trionum.</title>
        <authorList>
            <person name="Koshimizu S."/>
            <person name="Masuda S."/>
            <person name="Ishii T."/>
            <person name="Shirasu K."/>
            <person name="Hoshino A."/>
            <person name="Arita M."/>
        </authorList>
    </citation>
    <scope>NUCLEOTIDE SEQUENCE</scope>
    <source>
        <strain evidence="1">Hamamatsu line</strain>
    </source>
</reference>
<dbReference type="PANTHER" id="PTHR11439">
    <property type="entry name" value="GAG-POL-RELATED RETROTRANSPOSON"/>
    <property type="match status" value="1"/>
</dbReference>
<proteinExistence type="predicted"/>
<accession>A0A9W7I754</accession>